<evidence type="ECO:0000256" key="1">
    <source>
        <dbReference type="SAM" id="SignalP"/>
    </source>
</evidence>
<proteinExistence type="predicted"/>
<feature type="signal peptide" evidence="1">
    <location>
        <begin position="1"/>
        <end position="20"/>
    </location>
</feature>
<keyword evidence="1" id="KW-0732">Signal</keyword>
<dbReference type="GeneID" id="54346585"/>
<sequence length="99" mass="10918">MRLRCSRALLAVQLSWCSTANVPWLLYVPVAHVYRIPSSELACFKLGAAPVLFTCSLPAISRRRYSTRALEMCLGRQQLTTHGVPPAILSACQKCSLVV</sequence>
<accession>A0A6A5RW11</accession>
<keyword evidence="3" id="KW-1185">Reference proteome</keyword>
<dbReference type="AlphaFoldDB" id="A0A6A5RW11"/>
<evidence type="ECO:0008006" key="4">
    <source>
        <dbReference type="Google" id="ProtNLM"/>
    </source>
</evidence>
<feature type="chain" id="PRO_5025641762" description="Secreted protein" evidence="1">
    <location>
        <begin position="21"/>
        <end position="99"/>
    </location>
</feature>
<evidence type="ECO:0000313" key="3">
    <source>
        <dbReference type="Proteomes" id="UP000800082"/>
    </source>
</evidence>
<dbReference type="RefSeq" id="XP_033452300.1">
    <property type="nucleotide sequence ID" value="XM_033588938.1"/>
</dbReference>
<evidence type="ECO:0000313" key="2">
    <source>
        <dbReference type="EMBL" id="KAF1932052.1"/>
    </source>
</evidence>
<reference evidence="2" key="1">
    <citation type="journal article" date="2020" name="Stud. Mycol.">
        <title>101 Dothideomycetes genomes: a test case for predicting lifestyles and emergence of pathogens.</title>
        <authorList>
            <person name="Haridas S."/>
            <person name="Albert R."/>
            <person name="Binder M."/>
            <person name="Bloem J."/>
            <person name="Labutti K."/>
            <person name="Salamov A."/>
            <person name="Andreopoulos B."/>
            <person name="Baker S."/>
            <person name="Barry K."/>
            <person name="Bills G."/>
            <person name="Bluhm B."/>
            <person name="Cannon C."/>
            <person name="Castanera R."/>
            <person name="Culley D."/>
            <person name="Daum C."/>
            <person name="Ezra D."/>
            <person name="Gonzalez J."/>
            <person name="Henrissat B."/>
            <person name="Kuo A."/>
            <person name="Liang C."/>
            <person name="Lipzen A."/>
            <person name="Lutzoni F."/>
            <person name="Magnuson J."/>
            <person name="Mondo S."/>
            <person name="Nolan M."/>
            <person name="Ohm R."/>
            <person name="Pangilinan J."/>
            <person name="Park H.-J."/>
            <person name="Ramirez L."/>
            <person name="Alfaro M."/>
            <person name="Sun H."/>
            <person name="Tritt A."/>
            <person name="Yoshinaga Y."/>
            <person name="Zwiers L.-H."/>
            <person name="Turgeon B."/>
            <person name="Goodwin S."/>
            <person name="Spatafora J."/>
            <person name="Crous P."/>
            <person name="Grigoriev I."/>
        </authorList>
    </citation>
    <scope>NUCLEOTIDE SEQUENCE</scope>
    <source>
        <strain evidence="2">CBS 183.55</strain>
    </source>
</reference>
<dbReference type="EMBL" id="ML978959">
    <property type="protein sequence ID" value="KAF1932052.1"/>
    <property type="molecule type" value="Genomic_DNA"/>
</dbReference>
<gene>
    <name evidence="2" type="ORF">M421DRAFT_283438</name>
</gene>
<organism evidence="2 3">
    <name type="scientific">Didymella exigua CBS 183.55</name>
    <dbReference type="NCBI Taxonomy" id="1150837"/>
    <lineage>
        <taxon>Eukaryota</taxon>
        <taxon>Fungi</taxon>
        <taxon>Dikarya</taxon>
        <taxon>Ascomycota</taxon>
        <taxon>Pezizomycotina</taxon>
        <taxon>Dothideomycetes</taxon>
        <taxon>Pleosporomycetidae</taxon>
        <taxon>Pleosporales</taxon>
        <taxon>Pleosporineae</taxon>
        <taxon>Didymellaceae</taxon>
        <taxon>Didymella</taxon>
    </lineage>
</organism>
<protein>
    <recommendedName>
        <fullName evidence="4">Secreted protein</fullName>
    </recommendedName>
</protein>
<name>A0A6A5RW11_9PLEO</name>
<dbReference type="Proteomes" id="UP000800082">
    <property type="component" value="Unassembled WGS sequence"/>
</dbReference>